<feature type="domain" description="Disease resistance protein At4g27190-like leucine-rich repeats" evidence="5">
    <location>
        <begin position="2072"/>
        <end position="2174"/>
    </location>
</feature>
<dbReference type="PANTHER" id="PTHR33463:SF198">
    <property type="entry name" value="RPP4C3"/>
    <property type="match status" value="1"/>
</dbReference>
<dbReference type="OrthoDB" id="1747797at2759"/>
<feature type="domain" description="NB-ARC" evidence="4">
    <location>
        <begin position="164"/>
        <end position="326"/>
    </location>
</feature>
<dbReference type="EMBL" id="JAAWWB010000010">
    <property type="protein sequence ID" value="KAG6773433.1"/>
    <property type="molecule type" value="Genomic_DNA"/>
</dbReference>
<dbReference type="FunFam" id="3.40.50.300:FF:001091">
    <property type="entry name" value="Probable disease resistance protein At1g61300"/>
    <property type="match status" value="1"/>
</dbReference>
<evidence type="ECO:0000256" key="1">
    <source>
        <dbReference type="ARBA" id="ARBA00022737"/>
    </source>
</evidence>
<keyword evidence="1" id="KW-0677">Repeat</keyword>
<keyword evidence="2" id="KW-0611">Plant defense</keyword>
<dbReference type="Proteomes" id="UP000886885">
    <property type="component" value="Chromosome 5D"/>
</dbReference>
<sequence>MVLENIISTIGIFSEHTVAPIAREINYFFKYNHNFENLKREVKKLKSAHLRVHHLVEDARNNGEAILEDVIKWLSLVEEASEKVEREILEDEDRARKKCFIGLCPDLKARYQCSKKAKAETRFVASLLDERDGFSSVSHRDAPKGMEAISFKSYDAMPSRTPVLKEIMNALTTADVNMVGVYGMGGMGKTTLVKEAARQAIQEKLFNQVVFATITQTPDIKKIQGQIADQLCLKFDEESECGRAGRLRQRLKQEQKILIILDDLWKSIDLEAVGIPLKDEHEGCKMLVTSREFDVLSCGMDIQKNFPINALSEEETWELFKKMAGDHVEHPDLQSLAIEVAKKCAGLPVAIVTVARALKNKNLSQWKNALRELKRPSPRNFAGVQEDVYAAIELSYNHLESKELKSTFLLCSRMGYNASTRDLLKYGMGLGLFSGFVTVEEAQDRVHSLVHKLKASGLLLENHSDWQFSMHDAVRDVAISIAFRDCHVFVGGDEVEPKWSAKIMLKKYKEIWLCSNIELLREMEYPQLKCLHVRSEDPSLEISSNICRGMHKLKVLVLTNMSFVSLPSSLHFLKNLRTLCVHQSSLGEIADIGELKKLEILSFAKSNIKHLPRQIGQLTKLRMLDLSDCFELEVIPPNILSNLSMLEELCMGNSFHHWATEGEDNASLVELDHLPHLTNVDIHVLDSHVMSKGMLSKRLERFRIFIGDVWDWDGVYQSLRTLKLRVNTSASHLEHGVLMLLKITQDLYLLELKGVNNVVSELDTEGFLQLRHLHLHNSSDIQYIINTSSEVPSHVFPVLESLFLYNLVSLEKLCHGILTAGSFRKLAIIEVGNCVKLKHLFSFSIARGLSQLQTINISFCLTMEEIVAEEGDEFEDSCTEIDVMEFNQLSSLSLRCLPHLKNFCSREKTSRLCQAQLNPVATSVGLQSKEISEDEPRNPLQLFCEKILIPKLKKLELVSINVEKIWHGQLHRENAFPVQNLQTLYVDDCHSLKYLFSASMVKSLVQLKYLTVRNCKSMEEIISVGVEEVEMMSEMRFDKLEDVDLSDLPRLTRFCAGSLIKCAVLKQLYICYCREFKTFISCPDSANMTVDVEPGELHSMDSDHNAVQPLFDEKVTSSSILLSFPLPTFTSYIKARIISDSERWTLQVAFPSLAEIKISHIESLEKMWHNQPAEDSFCQLRSVTISSCKRLVRVFPSILLETFRMVEMLDISHCPLLEEIFDLEETSATGSFQLRDLSLIGLGKLKHIWNKDPQGTLSFQNLHALKVSDCNVLKNLFPFSIARELVQLEKLKIEHCGKLEEIIVKVNDGEAAHCFVFPLLTSLKLQELPEFRNLYPGKHTWKSPMLKRLAVSDCCNVALFGSKFLKSQETQGEVQLGVPAQQPLFFVEKVISNLEELSLGGKNTTASIIWHHQLPIQCYSSLKVLKLHDFGVKSDPISFGFLQRLQNLETLSVAHSSFKKLFLYKGHSSFKKLPSIGEVVGEERRALARLKNLTIHAVHDIKHIWKQDHLLAPILHNLKTLKVEDCHSFVSLAPSYVCFQNLTTLDIQSCLGLLNLFTSSTAKSLVQLVKLTIAHCKKMTVVVARQGGDEADDEIIFSKLEYLELLDLQNLTSFCFENYAFRFPSLKEMVVEECPNMKSFSPGVLSTPKLQGVHWKKYSKNTVHWHGNLDITIQHLYTEMVGFDGVKRLKVSDFPQLKERWQCQLPFNFFRKLTNLTVDEYCYSPNALPSTLLQFMNDLQELQVRNCDLLEGVFDLKGLSPEEGRVWLPLLYELNLIGLSRLRQICNTDPQGILEFRNLNFLEVHDCTSLRNIFTPSMALSLVHLQKIVIRNCDKMEEIITKERAGEEEAMDKIIFPVLKVIILESLPELSNIYSGSGVLNLTSLEEICIDGCPNMKIFISSLTEEPEPDSVDKGKEHRQGQGDNYNFTALLNYKVAFPELKKLRVDWNAIMEVTQRGQFQTEFFCQIKVLELVRFPIDCVDFPSWFLQRFNILGSLAVCDASFKEIVRLEDMSSRPNQVFAQLRVLELSKLPELMHLLKESSQECQIFQNLEILRVSECGTLKTLIPMPVSFRCLMTLEVSKCNGLASLMSSSTAKNLVQLTSMTVVECERIEVVVANDENEAENEIVFHKLENLAFHCLPSLTSFYMQNCALMFPSLERVSIDQCPKMELFSRGVINTPKLERVQLTEGDSTGFWKDDLNLTIHNLFVKKDTASHRESTKSFSIHSNPLCAVTSNSLADSFPTQFHLLGYGMAQSKLPSSSRQPSLARETTAAHKNQMYAVSEGPASENLHVNENTDAGKASHPVIETSTNLVIEEQAMRNGLMKPGPQVTSIYQDSQATLNDKEDREQGQSPLAPIDIEAPISQQVQNDSQATDEKEFPQDQFMTASSSQQKSIVLVSPPSAAEQSLASTSASSINETSTQKLASHTSSRQTSETITEIESLFATMEQLVRPCPVSSSSSQPESSANTHAESCESDVGSPESNVYSMGLIKKILMKPLTEVARSPDGLLLLATMKNLKKSDLLNSQQLEIIQAYIDNFDSLVSNHPLYEHQIYRTSALKCSIEHKKKGISDLKNHYGDLITNANSLAAEEEALKKRLDEIAEEEIHIREDVEDVRTQLMSWKAELETHMKALPEALRQQNEAENRANNSNDYWGKIRNLFA</sequence>
<dbReference type="InterPro" id="IPR050905">
    <property type="entry name" value="Plant_NBS-LRR"/>
</dbReference>
<feature type="compositionally biased region" description="Low complexity" evidence="3">
    <location>
        <begin position="2459"/>
        <end position="2468"/>
    </location>
</feature>
<evidence type="ECO:0000256" key="2">
    <source>
        <dbReference type="ARBA" id="ARBA00022821"/>
    </source>
</evidence>
<accession>A0A8X7ZW46</accession>
<feature type="region of interest" description="Disordered" evidence="3">
    <location>
        <begin position="2339"/>
        <end position="2381"/>
    </location>
</feature>
<feature type="domain" description="Disease resistance protein At4g27190-like leucine-rich repeats" evidence="5">
    <location>
        <begin position="1687"/>
        <end position="1834"/>
    </location>
</feature>
<dbReference type="Pfam" id="PF23598">
    <property type="entry name" value="LRR_14"/>
    <property type="match status" value="1"/>
</dbReference>
<keyword evidence="8" id="KW-1185">Reference proteome</keyword>
<reference evidence="7" key="1">
    <citation type="journal article" date="2020" name="bioRxiv">
        <title>Hybrid origin of Populus tomentosa Carr. identified through genome sequencing and phylogenomic analysis.</title>
        <authorList>
            <person name="An X."/>
            <person name="Gao K."/>
            <person name="Chen Z."/>
            <person name="Li J."/>
            <person name="Yang X."/>
            <person name="Yang X."/>
            <person name="Zhou J."/>
            <person name="Guo T."/>
            <person name="Zhao T."/>
            <person name="Huang S."/>
            <person name="Miao D."/>
            <person name="Khan W.U."/>
            <person name="Rao P."/>
            <person name="Ye M."/>
            <person name="Lei B."/>
            <person name="Liao W."/>
            <person name="Wang J."/>
            <person name="Ji L."/>
            <person name="Li Y."/>
            <person name="Guo B."/>
            <person name="Mustafa N.S."/>
            <person name="Li S."/>
            <person name="Yun Q."/>
            <person name="Keller S.R."/>
            <person name="Mao J."/>
            <person name="Zhang R."/>
            <person name="Strauss S.H."/>
        </authorList>
    </citation>
    <scope>NUCLEOTIDE SEQUENCE</scope>
    <source>
        <strain evidence="7">GM15</strain>
        <tissue evidence="7">Leaf</tissue>
    </source>
</reference>
<dbReference type="Pfam" id="PF23247">
    <property type="entry name" value="LRR_RPS2"/>
    <property type="match status" value="7"/>
</dbReference>
<dbReference type="Pfam" id="PF00931">
    <property type="entry name" value="NB-ARC"/>
    <property type="match status" value="1"/>
</dbReference>
<evidence type="ECO:0000313" key="8">
    <source>
        <dbReference type="Proteomes" id="UP000886885"/>
    </source>
</evidence>
<dbReference type="GO" id="GO:0043531">
    <property type="term" value="F:ADP binding"/>
    <property type="evidence" value="ECO:0007669"/>
    <property type="project" value="InterPro"/>
</dbReference>
<evidence type="ECO:0000313" key="7">
    <source>
        <dbReference type="EMBL" id="KAG6773433.1"/>
    </source>
</evidence>
<protein>
    <recommendedName>
        <fullName evidence="9">AAA+ ATPase domain-containing protein</fullName>
    </recommendedName>
</protein>
<name>A0A8X7ZW46_POPTO</name>
<dbReference type="GO" id="GO:0006952">
    <property type="term" value="P:defense response"/>
    <property type="evidence" value="ECO:0007669"/>
    <property type="project" value="UniProtKB-KW"/>
</dbReference>
<dbReference type="InterPro" id="IPR057135">
    <property type="entry name" value="At4g27190-like_LRR"/>
</dbReference>
<evidence type="ECO:0000259" key="4">
    <source>
        <dbReference type="Pfam" id="PF00931"/>
    </source>
</evidence>
<organism evidence="7 8">
    <name type="scientific">Populus tomentosa</name>
    <name type="common">Chinese white poplar</name>
    <dbReference type="NCBI Taxonomy" id="118781"/>
    <lineage>
        <taxon>Eukaryota</taxon>
        <taxon>Viridiplantae</taxon>
        <taxon>Streptophyta</taxon>
        <taxon>Embryophyta</taxon>
        <taxon>Tracheophyta</taxon>
        <taxon>Spermatophyta</taxon>
        <taxon>Magnoliopsida</taxon>
        <taxon>eudicotyledons</taxon>
        <taxon>Gunneridae</taxon>
        <taxon>Pentapetalae</taxon>
        <taxon>rosids</taxon>
        <taxon>fabids</taxon>
        <taxon>Malpighiales</taxon>
        <taxon>Salicaceae</taxon>
        <taxon>Saliceae</taxon>
        <taxon>Populus</taxon>
    </lineage>
</organism>
<feature type="domain" description="Disease resistance protein At4g27190-like leucine-rich repeats" evidence="5">
    <location>
        <begin position="1538"/>
        <end position="1640"/>
    </location>
</feature>
<feature type="domain" description="Disease resistance protein At4g27190-like leucine-rich repeats" evidence="5">
    <location>
        <begin position="1153"/>
        <end position="1297"/>
    </location>
</feature>
<evidence type="ECO:0000256" key="3">
    <source>
        <dbReference type="SAM" id="MobiDB-lite"/>
    </source>
</evidence>
<feature type="region of interest" description="Disordered" evidence="3">
    <location>
        <begin position="2410"/>
        <end position="2438"/>
    </location>
</feature>
<feature type="region of interest" description="Disordered" evidence="3">
    <location>
        <begin position="2456"/>
        <end position="2483"/>
    </location>
</feature>
<evidence type="ECO:0000259" key="6">
    <source>
        <dbReference type="Pfam" id="PF23598"/>
    </source>
</evidence>
<dbReference type="InterPro" id="IPR055414">
    <property type="entry name" value="LRR_R13L4/SHOC2-like"/>
</dbReference>
<evidence type="ECO:0000259" key="5">
    <source>
        <dbReference type="Pfam" id="PF23247"/>
    </source>
</evidence>
<feature type="domain" description="Disease resistance protein At4g27190-like leucine-rich repeats" evidence="5">
    <location>
        <begin position="1394"/>
        <end position="1536"/>
    </location>
</feature>
<feature type="domain" description="Disease resistance R13L4/SHOC-2-like LRR" evidence="6">
    <location>
        <begin position="525"/>
        <end position="806"/>
    </location>
</feature>
<feature type="domain" description="Disease resistance protein At4g27190-like leucine-rich repeats" evidence="5">
    <location>
        <begin position="1941"/>
        <end position="2070"/>
    </location>
</feature>
<gene>
    <name evidence="7" type="ORF">POTOM_020711</name>
</gene>
<comment type="caution">
    <text evidence="7">The sequence shown here is derived from an EMBL/GenBank/DDBJ whole genome shotgun (WGS) entry which is preliminary data.</text>
</comment>
<dbReference type="InterPro" id="IPR002182">
    <property type="entry name" value="NB-ARC"/>
</dbReference>
<feature type="compositionally biased region" description="Polar residues" evidence="3">
    <location>
        <begin position="2365"/>
        <end position="2374"/>
    </location>
</feature>
<feature type="domain" description="Disease resistance protein At4g27190-like leucine-rich repeats" evidence="5">
    <location>
        <begin position="952"/>
        <end position="1079"/>
    </location>
</feature>
<dbReference type="PANTHER" id="PTHR33463">
    <property type="entry name" value="NB-ARC DOMAIN-CONTAINING PROTEIN-RELATED"/>
    <property type="match status" value="1"/>
</dbReference>
<proteinExistence type="predicted"/>
<evidence type="ECO:0008006" key="9">
    <source>
        <dbReference type="Google" id="ProtNLM"/>
    </source>
</evidence>